<dbReference type="PANTHER" id="PTHR45648">
    <property type="entry name" value="GDSL LIPASE/ACYLHYDROLASE FAMILY PROTEIN (AFU_ORTHOLOGUE AFUA_4G14700)"/>
    <property type="match status" value="1"/>
</dbReference>
<dbReference type="InterPro" id="IPR051058">
    <property type="entry name" value="GDSL_Est/Lipase"/>
</dbReference>
<dbReference type="EMBL" id="CP144748">
    <property type="protein sequence ID" value="WVZ68586.1"/>
    <property type="molecule type" value="Genomic_DNA"/>
</dbReference>
<feature type="non-terminal residue" evidence="2">
    <location>
        <position position="1"/>
    </location>
</feature>
<evidence type="ECO:0000313" key="3">
    <source>
        <dbReference type="Proteomes" id="UP001341281"/>
    </source>
</evidence>
<gene>
    <name evidence="2" type="ORF">U9M48_017511</name>
</gene>
<protein>
    <submittedName>
        <fullName evidence="2">Uncharacterized protein</fullName>
    </submittedName>
</protein>
<dbReference type="Gene3D" id="3.40.50.1110">
    <property type="entry name" value="SGNH hydrolase"/>
    <property type="match status" value="1"/>
</dbReference>
<organism evidence="2 3">
    <name type="scientific">Paspalum notatum var. saurae</name>
    <dbReference type="NCBI Taxonomy" id="547442"/>
    <lineage>
        <taxon>Eukaryota</taxon>
        <taxon>Viridiplantae</taxon>
        <taxon>Streptophyta</taxon>
        <taxon>Embryophyta</taxon>
        <taxon>Tracheophyta</taxon>
        <taxon>Spermatophyta</taxon>
        <taxon>Magnoliopsida</taxon>
        <taxon>Liliopsida</taxon>
        <taxon>Poales</taxon>
        <taxon>Poaceae</taxon>
        <taxon>PACMAD clade</taxon>
        <taxon>Panicoideae</taxon>
        <taxon>Andropogonodae</taxon>
        <taxon>Paspaleae</taxon>
        <taxon>Paspalinae</taxon>
        <taxon>Paspalum</taxon>
    </lineage>
</organism>
<dbReference type="Proteomes" id="UP001341281">
    <property type="component" value="Chromosome 04"/>
</dbReference>
<dbReference type="InterPro" id="IPR036514">
    <property type="entry name" value="SGNH_hydro_sf"/>
</dbReference>
<evidence type="ECO:0000256" key="1">
    <source>
        <dbReference type="ARBA" id="ARBA00022801"/>
    </source>
</evidence>
<keyword evidence="1" id="KW-0378">Hydrolase</keyword>
<dbReference type="AlphaFoldDB" id="A0AAQ3WPE7"/>
<name>A0AAQ3WPE7_PASNO</name>
<dbReference type="GO" id="GO:0016787">
    <property type="term" value="F:hydrolase activity"/>
    <property type="evidence" value="ECO:0007669"/>
    <property type="project" value="UniProtKB-KW"/>
</dbReference>
<accession>A0AAQ3WPE7</accession>
<keyword evidence="3" id="KW-1185">Reference proteome</keyword>
<sequence length="225" mass="23156">DLYTMGARKFAIINVGLADPTGACAGARNQLAAGFNDNLSSLLGNLASSRLPGFTNSLADSLDFMVAIFADPLAFGFTDVASACCGGGQRQAAGLRLRAVDWVVDIGLEFGSSALPKRPNPNPSPSLPFPRVPIPSPLAALPMAATAVAARSRALARAVSSCLLSRGCLPVSRRSSCINRLPLVSGGLLSALPLHSAIASARLQSAIASESRSWCLVPQGNSMPL</sequence>
<proteinExistence type="predicted"/>
<dbReference type="PANTHER" id="PTHR45648:SF46">
    <property type="entry name" value="OS06G0725100 PROTEIN"/>
    <property type="match status" value="1"/>
</dbReference>
<reference evidence="2 3" key="1">
    <citation type="submission" date="2024-02" db="EMBL/GenBank/DDBJ databases">
        <title>High-quality chromosome-scale genome assembly of Pensacola bahiagrass (Paspalum notatum Flugge var. saurae).</title>
        <authorList>
            <person name="Vega J.M."/>
            <person name="Podio M."/>
            <person name="Orjuela J."/>
            <person name="Siena L.A."/>
            <person name="Pessino S.C."/>
            <person name="Combes M.C."/>
            <person name="Mariac C."/>
            <person name="Albertini E."/>
            <person name="Pupilli F."/>
            <person name="Ortiz J.P.A."/>
            <person name="Leblanc O."/>
        </authorList>
    </citation>
    <scope>NUCLEOTIDE SEQUENCE [LARGE SCALE GENOMIC DNA]</scope>
    <source>
        <strain evidence="2">R1</strain>
        <tissue evidence="2">Leaf</tissue>
    </source>
</reference>
<evidence type="ECO:0000313" key="2">
    <source>
        <dbReference type="EMBL" id="WVZ68586.1"/>
    </source>
</evidence>